<dbReference type="RefSeq" id="WP_015361801.1">
    <property type="nucleotide sequence ID" value="NZ_QKZR01000001.1"/>
</dbReference>
<dbReference type="CDD" id="cd01038">
    <property type="entry name" value="Endonuclease_DUF559"/>
    <property type="match status" value="1"/>
</dbReference>
<organism evidence="2 3">
    <name type="scientific">Nonlabens dokdonensis</name>
    <dbReference type="NCBI Taxonomy" id="328515"/>
    <lineage>
        <taxon>Bacteria</taxon>
        <taxon>Pseudomonadati</taxon>
        <taxon>Bacteroidota</taxon>
        <taxon>Flavobacteriia</taxon>
        <taxon>Flavobacteriales</taxon>
        <taxon>Flavobacteriaceae</taxon>
        <taxon>Nonlabens</taxon>
    </lineage>
</organism>
<keyword evidence="2" id="KW-0540">Nuclease</keyword>
<dbReference type="GO" id="GO:0004519">
    <property type="term" value="F:endonuclease activity"/>
    <property type="evidence" value="ECO:0007669"/>
    <property type="project" value="UniProtKB-KW"/>
</dbReference>
<dbReference type="Proteomes" id="UP000248584">
    <property type="component" value="Unassembled WGS sequence"/>
</dbReference>
<name>A0ABX5Q1Y8_9FLAO</name>
<dbReference type="Pfam" id="PF04480">
    <property type="entry name" value="DUF559"/>
    <property type="match status" value="1"/>
</dbReference>
<reference evidence="2 3" key="1">
    <citation type="submission" date="2018-06" db="EMBL/GenBank/DDBJ databases">
        <title>Genomic Encyclopedia of Archaeal and Bacterial Type Strains, Phase II (KMG-II): from individual species to whole genera.</title>
        <authorList>
            <person name="Goeker M."/>
        </authorList>
    </citation>
    <scope>NUCLEOTIDE SEQUENCE [LARGE SCALE GENOMIC DNA]</scope>
    <source>
        <strain evidence="2 3">DSM 17205</strain>
    </source>
</reference>
<keyword evidence="2" id="KW-0378">Hydrolase</keyword>
<evidence type="ECO:0000259" key="1">
    <source>
        <dbReference type="Pfam" id="PF04480"/>
    </source>
</evidence>
<dbReference type="SUPFAM" id="SSF52980">
    <property type="entry name" value="Restriction endonuclease-like"/>
    <property type="match status" value="1"/>
</dbReference>
<dbReference type="Gene3D" id="3.40.960.10">
    <property type="entry name" value="VSR Endonuclease"/>
    <property type="match status" value="1"/>
</dbReference>
<accession>A0ABX5Q1Y8</accession>
<evidence type="ECO:0000313" key="2">
    <source>
        <dbReference type="EMBL" id="PZX43966.1"/>
    </source>
</evidence>
<dbReference type="PANTHER" id="PTHR38590">
    <property type="entry name" value="BLL0828 PROTEIN"/>
    <property type="match status" value="1"/>
</dbReference>
<keyword evidence="3" id="KW-1185">Reference proteome</keyword>
<evidence type="ECO:0000313" key="3">
    <source>
        <dbReference type="Proteomes" id="UP000248584"/>
    </source>
</evidence>
<protein>
    <submittedName>
        <fullName evidence="2">Very-short-patch-repair endonuclease</fullName>
    </submittedName>
</protein>
<proteinExistence type="predicted"/>
<dbReference type="EMBL" id="QKZR01000001">
    <property type="protein sequence ID" value="PZX43966.1"/>
    <property type="molecule type" value="Genomic_DNA"/>
</dbReference>
<dbReference type="InterPro" id="IPR047216">
    <property type="entry name" value="Endonuclease_DUF559_bact"/>
</dbReference>
<gene>
    <name evidence="2" type="ORF">LX97_00971</name>
</gene>
<sequence>MKKEEIDYLKIEGMFAGATAEVRKFAIQLRANTTESENKLWDYLKTKPNGLKFRRQHPFNLYILDFYCHKLRLAIEIDGGYHFTRLQQEKDRDRTLEISKYKVDVIRFTDIEVIDDYPNVIDKIDSVIKERLKTSNL</sequence>
<dbReference type="InterPro" id="IPR011335">
    <property type="entry name" value="Restrct_endonuc-II-like"/>
</dbReference>
<comment type="caution">
    <text evidence="2">The sequence shown here is derived from an EMBL/GenBank/DDBJ whole genome shotgun (WGS) entry which is preliminary data.</text>
</comment>
<dbReference type="PANTHER" id="PTHR38590:SF1">
    <property type="entry name" value="BLL0828 PROTEIN"/>
    <property type="match status" value="1"/>
</dbReference>
<feature type="domain" description="DUF559" evidence="1">
    <location>
        <begin position="22"/>
        <end position="128"/>
    </location>
</feature>
<keyword evidence="2" id="KW-0255">Endonuclease</keyword>
<dbReference type="InterPro" id="IPR007569">
    <property type="entry name" value="DUF559"/>
</dbReference>